<dbReference type="EMBL" id="CABL01000016">
    <property type="protein sequence ID" value="CBH75804.1"/>
    <property type="molecule type" value="Genomic_DNA"/>
</dbReference>
<evidence type="ECO:0000256" key="5">
    <source>
        <dbReference type="ARBA" id="ARBA00022989"/>
    </source>
</evidence>
<keyword evidence="2" id="KW-0813">Transport</keyword>
<dbReference type="Pfam" id="PF02416">
    <property type="entry name" value="TatA_B_E"/>
    <property type="match status" value="1"/>
</dbReference>
<dbReference type="AlphaFoldDB" id="E6PH66"/>
<dbReference type="GO" id="GO:0015031">
    <property type="term" value="P:protein transport"/>
    <property type="evidence" value="ECO:0007669"/>
    <property type="project" value="UniProtKB-KW"/>
</dbReference>
<keyword evidence="6" id="KW-0811">Translocation</keyword>
<protein>
    <submittedName>
        <fullName evidence="9">Putative Twin-arginine translocation protein TatA</fullName>
    </submittedName>
</protein>
<evidence type="ECO:0000256" key="1">
    <source>
        <dbReference type="ARBA" id="ARBA00004167"/>
    </source>
</evidence>
<evidence type="ECO:0000256" key="6">
    <source>
        <dbReference type="ARBA" id="ARBA00023010"/>
    </source>
</evidence>
<comment type="caution">
    <text evidence="9">The sequence shown here is derived from an EMBL/GenBank/DDBJ whole genome shotgun (WGS) entry which is preliminary data.</text>
</comment>
<keyword evidence="7" id="KW-0472">Membrane</keyword>
<proteinExistence type="predicted"/>
<evidence type="ECO:0000256" key="7">
    <source>
        <dbReference type="ARBA" id="ARBA00023136"/>
    </source>
</evidence>
<comment type="subcellular location">
    <subcellularLocation>
        <location evidence="1">Membrane</location>
        <topology evidence="1">Single-pass membrane protein</topology>
    </subcellularLocation>
</comment>
<organism evidence="9">
    <name type="scientific">mine drainage metagenome</name>
    <dbReference type="NCBI Taxonomy" id="410659"/>
    <lineage>
        <taxon>unclassified sequences</taxon>
        <taxon>metagenomes</taxon>
        <taxon>ecological metagenomes</taxon>
    </lineage>
</organism>
<dbReference type="InterPro" id="IPR003369">
    <property type="entry name" value="TatA/B/E"/>
</dbReference>
<evidence type="ECO:0000313" key="9">
    <source>
        <dbReference type="EMBL" id="CBH75804.1"/>
    </source>
</evidence>
<evidence type="ECO:0000256" key="3">
    <source>
        <dbReference type="ARBA" id="ARBA00022692"/>
    </source>
</evidence>
<evidence type="ECO:0000256" key="2">
    <source>
        <dbReference type="ARBA" id="ARBA00022448"/>
    </source>
</evidence>
<keyword evidence="3" id="KW-0812">Transmembrane</keyword>
<accession>E6PH66</accession>
<name>E6PH66_9ZZZZ</name>
<evidence type="ECO:0000256" key="4">
    <source>
        <dbReference type="ARBA" id="ARBA00022927"/>
    </source>
</evidence>
<keyword evidence="4" id="KW-0653">Protein transport</keyword>
<dbReference type="Gene3D" id="1.20.5.3310">
    <property type="match status" value="1"/>
</dbReference>
<keyword evidence="5" id="KW-1133">Transmembrane helix</keyword>
<feature type="compositionally biased region" description="Basic and acidic residues" evidence="8">
    <location>
        <begin position="88"/>
        <end position="97"/>
    </location>
</feature>
<gene>
    <name evidence="9" type="ORF">CARN1_1202</name>
</gene>
<sequence>MLARVVGGGLPNHHREMFSVPDIAVISMLALLLFGPDKLPGMMRQFGKVTRDLQNASANFVAEMERAADAAQEKAPPPAPIQAPAVLPHEEPLSPKD</sequence>
<reference evidence="9" key="1">
    <citation type="submission" date="2009-10" db="EMBL/GenBank/DDBJ databases">
        <title>Diversity of trophic interactions inside an arsenic-rich microbial ecosystem.</title>
        <authorList>
            <person name="Bertin P.N."/>
            <person name="Heinrich-Salmeron A."/>
            <person name="Pelletier E."/>
            <person name="Goulhen-Chollet F."/>
            <person name="Arsene-Ploetze F."/>
            <person name="Gallien S."/>
            <person name="Calteau A."/>
            <person name="Vallenet D."/>
            <person name="Casiot C."/>
            <person name="Chane-Woon-Ming B."/>
            <person name="Giloteaux L."/>
            <person name="Barakat M."/>
            <person name="Bonnefoy V."/>
            <person name="Bruneel O."/>
            <person name="Chandler M."/>
            <person name="Cleiss J."/>
            <person name="Duran R."/>
            <person name="Elbaz-Poulichet F."/>
            <person name="Fonknechten N."/>
            <person name="Lauga B."/>
            <person name="Mornico D."/>
            <person name="Ortet P."/>
            <person name="Schaeffer C."/>
            <person name="Siguier P."/>
            <person name="Alexander Thil Smith A."/>
            <person name="Van Dorsselaer A."/>
            <person name="Weissenbach J."/>
            <person name="Medigue C."/>
            <person name="Le Paslier D."/>
        </authorList>
    </citation>
    <scope>NUCLEOTIDE SEQUENCE</scope>
</reference>
<feature type="region of interest" description="Disordered" evidence="8">
    <location>
        <begin position="64"/>
        <end position="97"/>
    </location>
</feature>
<dbReference type="GO" id="GO:0016020">
    <property type="term" value="C:membrane"/>
    <property type="evidence" value="ECO:0007669"/>
    <property type="project" value="UniProtKB-ARBA"/>
</dbReference>
<evidence type="ECO:0000256" key="8">
    <source>
        <dbReference type="SAM" id="MobiDB-lite"/>
    </source>
</evidence>